<protein>
    <recommendedName>
        <fullName evidence="5">RING-type domain-containing protein</fullName>
    </recommendedName>
</protein>
<sequence length="1392" mass="163554">MFRLKSIICVGCADSGVSNVFYDTETKRPLFIQCGHPICSLCVTKYEDCPVCKKKVVNIENYAARNIYEDLKKNPLIVFKKWFKAEVDGKEFCSNCHDESRKLQLCITCELELRNLGIEYVANDGTDWEDYGQRSEILRKHEIAINRWRGSASQKWLAPRPELKDEKEWRARFRYCILDHHQGHLVKSLHQLEYTPEKLKQRSSFVAANFIWSELKSREGNCLIQTMKLHRTCERLAHLAMFYYPSSNESITFGDTHNRHLSRVNKYFESSLLKIVDKISIEQGDTWIEIMEKQLSLLDEQRNCSCREVWNEMHSLCFGNQIEKKFIEIINQLENVVVSECPLFAEVFQETRNKALEASKIKLFKIYTVFCWNCDRKGICCLFDNLERQPCICSGCKMTTCMECLKINANYKCFHCGNRCFDTQYLDFGTERRYNVDESVLDLVEFYKTNCAELFEKWWTCKASELSFCLSCSSYSDSLEVCAFCELSHRMNVLRSNRKMYCSAQYHQNMPLFFNFSNLKTFPIRWQCSDCNKRLEANWDHKYCGDNRSAKWIGNWNRGCNHLLTRLYDTKTCSSYEQNADKCEYNAIDLKDIRNYQSAMKVATMGLIFRILKSGIESVQCNSRRIKLLKIYGMLKCQTRYYFKKLMDDRVLSKMDKLSDNINELIGKLKLEWTSLKNHETECTCTISRSHSEDSVSVECYGCRYKGKPNTYYDDNTKRPVFNQCGHSLCTECAEVFHNCPICDKEIQTIENFTARSLLDDYKRDAMRIFKNWWNATGNERETCTRCYEPCENLRLCLSCYSSKLDFIVVYGEENEQKPWMNSEMRQERRKQIEAFRDKSLYSETDPDADPEEIELKIYFHCDFSLFANLACCSSCILDHHGDHLVNTREELEPIMDVFKQSAAKVAVGFLTDQINQMKSSYIHISRRSALNKFFKLLPWDNLDGITRGDVDEIIENLEYQMSNLNCSEECHCSEIWDEMQLSFYRNQIEREFARVIEELNNQKIIKCSFPELKFQKTRGEAIQMSKLKLPLIYTVFCWNYKNENLCGMFDNLNHKPCRCPNCKKPSCLECLESTKRCPFCGVLYESIPTEYEPEISNETLDLVNFYKNNFLELLIEWWHCDASKLGFCLQCNSFSNDLEICVFCELDQKPSALRTNTMGPYHRSDSLFYNFRGLKTLPIRWQCADCNQQLIENWVHNSCEDSVLNGVSWKRGCSHLNSRVSFCKLIREDGCSFKVIGLKEIQKYETAMKVSTIGLIHKIAEVAIKEQVFCEFEKMQFLKTLGMLTTRMHQCFLNSRKPHSQKMEISNQLEQFQTKWLNYQDNQTKCDCSLNETENRGKYRKKRKVFLKSFKDQLTDICPFKSCGDAGNSYNFDDEEAGEEYEIFWSQTWSL</sequence>
<name>A0AAE9AEU4_CAEBR</name>
<evidence type="ECO:0000259" key="5">
    <source>
        <dbReference type="PROSITE" id="PS50089"/>
    </source>
</evidence>
<dbReference type="InterPro" id="IPR001841">
    <property type="entry name" value="Znf_RING"/>
</dbReference>
<dbReference type="PROSITE" id="PS00518">
    <property type="entry name" value="ZF_RING_1"/>
    <property type="match status" value="2"/>
</dbReference>
<keyword evidence="2 4" id="KW-0863">Zinc-finger</keyword>
<feature type="domain" description="RING-type" evidence="5">
    <location>
        <begin position="9"/>
        <end position="53"/>
    </location>
</feature>
<dbReference type="GO" id="GO:0008270">
    <property type="term" value="F:zinc ion binding"/>
    <property type="evidence" value="ECO:0007669"/>
    <property type="project" value="UniProtKB-KW"/>
</dbReference>
<evidence type="ECO:0000256" key="4">
    <source>
        <dbReference type="PROSITE-ProRule" id="PRU00175"/>
    </source>
</evidence>
<dbReference type="InterPro" id="IPR017907">
    <property type="entry name" value="Znf_RING_CS"/>
</dbReference>
<dbReference type="Pfam" id="PF13920">
    <property type="entry name" value="zf-C3HC4_3"/>
    <property type="match status" value="1"/>
</dbReference>
<dbReference type="SUPFAM" id="SSF57850">
    <property type="entry name" value="RING/U-box"/>
    <property type="match status" value="1"/>
</dbReference>
<dbReference type="EMBL" id="CP090894">
    <property type="protein sequence ID" value="ULT95053.1"/>
    <property type="molecule type" value="Genomic_DNA"/>
</dbReference>
<dbReference type="Proteomes" id="UP000827892">
    <property type="component" value="Chromosome IV"/>
</dbReference>
<evidence type="ECO:0000313" key="7">
    <source>
        <dbReference type="Proteomes" id="UP000827892"/>
    </source>
</evidence>
<dbReference type="InterPro" id="IPR013083">
    <property type="entry name" value="Znf_RING/FYVE/PHD"/>
</dbReference>
<gene>
    <name evidence="6" type="ORF">L3Y34_004058</name>
</gene>
<dbReference type="SMART" id="SM00184">
    <property type="entry name" value="RING"/>
    <property type="match status" value="2"/>
</dbReference>
<reference evidence="6 7" key="1">
    <citation type="submission" date="2022-05" db="EMBL/GenBank/DDBJ databases">
        <title>Chromosome-level reference genomes for two strains of Caenorhabditis briggsae: an improved platform for comparative genomics.</title>
        <authorList>
            <person name="Stevens L."/>
            <person name="Andersen E.C."/>
        </authorList>
    </citation>
    <scope>NUCLEOTIDE SEQUENCE [LARGE SCALE GENOMIC DNA]</scope>
    <source>
        <strain evidence="6">QX1410_ONT</strain>
        <tissue evidence="6">Whole-organism</tissue>
    </source>
</reference>
<evidence type="ECO:0000313" key="6">
    <source>
        <dbReference type="EMBL" id="ULT95053.1"/>
    </source>
</evidence>
<keyword evidence="3" id="KW-0862">Zinc</keyword>
<keyword evidence="1" id="KW-0479">Metal-binding</keyword>
<dbReference type="PROSITE" id="PS50089">
    <property type="entry name" value="ZF_RING_2"/>
    <property type="match status" value="2"/>
</dbReference>
<feature type="domain" description="RING-type" evidence="5">
    <location>
        <begin position="700"/>
        <end position="744"/>
    </location>
</feature>
<evidence type="ECO:0000256" key="1">
    <source>
        <dbReference type="ARBA" id="ARBA00022723"/>
    </source>
</evidence>
<accession>A0AAE9AEU4</accession>
<dbReference type="Gene3D" id="3.30.40.10">
    <property type="entry name" value="Zinc/RING finger domain, C3HC4 (zinc finger)"/>
    <property type="match status" value="2"/>
</dbReference>
<evidence type="ECO:0000256" key="3">
    <source>
        <dbReference type="ARBA" id="ARBA00022833"/>
    </source>
</evidence>
<organism evidence="6 7">
    <name type="scientific">Caenorhabditis briggsae</name>
    <dbReference type="NCBI Taxonomy" id="6238"/>
    <lineage>
        <taxon>Eukaryota</taxon>
        <taxon>Metazoa</taxon>
        <taxon>Ecdysozoa</taxon>
        <taxon>Nematoda</taxon>
        <taxon>Chromadorea</taxon>
        <taxon>Rhabditida</taxon>
        <taxon>Rhabditina</taxon>
        <taxon>Rhabditomorpha</taxon>
        <taxon>Rhabditoidea</taxon>
        <taxon>Rhabditidae</taxon>
        <taxon>Peloderinae</taxon>
        <taxon>Caenorhabditis</taxon>
    </lineage>
</organism>
<proteinExistence type="predicted"/>
<evidence type="ECO:0000256" key="2">
    <source>
        <dbReference type="ARBA" id="ARBA00022771"/>
    </source>
</evidence>